<feature type="domain" description="RNA polymerase sigma-70 region 2" evidence="7">
    <location>
        <begin position="76"/>
        <end position="142"/>
    </location>
</feature>
<comment type="similarity">
    <text evidence="1">Belongs to the sigma-70 factor family. ECF subfamily.</text>
</comment>
<dbReference type="PANTHER" id="PTHR43133:SF8">
    <property type="entry name" value="RNA POLYMERASE SIGMA FACTOR HI_1459-RELATED"/>
    <property type="match status" value="1"/>
</dbReference>
<dbReference type="SUPFAM" id="SSF88659">
    <property type="entry name" value="Sigma3 and sigma4 domains of RNA polymerase sigma factors"/>
    <property type="match status" value="1"/>
</dbReference>
<feature type="region of interest" description="Disordered" evidence="6">
    <location>
        <begin position="1"/>
        <end position="28"/>
    </location>
</feature>
<dbReference type="CDD" id="cd06171">
    <property type="entry name" value="Sigma70_r4"/>
    <property type="match status" value="1"/>
</dbReference>
<evidence type="ECO:0000256" key="5">
    <source>
        <dbReference type="ARBA" id="ARBA00023163"/>
    </source>
</evidence>
<keyword evidence="2" id="KW-0805">Transcription regulation</keyword>
<feature type="compositionally biased region" description="Polar residues" evidence="6">
    <location>
        <begin position="293"/>
        <end position="303"/>
    </location>
</feature>
<evidence type="ECO:0000259" key="8">
    <source>
        <dbReference type="Pfam" id="PF08281"/>
    </source>
</evidence>
<feature type="region of interest" description="Disordered" evidence="6">
    <location>
        <begin position="293"/>
        <end position="342"/>
    </location>
</feature>
<dbReference type="GO" id="GO:0006352">
    <property type="term" value="P:DNA-templated transcription initiation"/>
    <property type="evidence" value="ECO:0007669"/>
    <property type="project" value="InterPro"/>
</dbReference>
<evidence type="ECO:0000256" key="4">
    <source>
        <dbReference type="ARBA" id="ARBA00023125"/>
    </source>
</evidence>
<dbReference type="Gene3D" id="1.10.1740.10">
    <property type="match status" value="1"/>
</dbReference>
<dbReference type="Pfam" id="PF04542">
    <property type="entry name" value="Sigma70_r2"/>
    <property type="match status" value="1"/>
</dbReference>
<feature type="domain" description="RNA polymerase sigma factor 70 region 4 type 2" evidence="8">
    <location>
        <begin position="174"/>
        <end position="223"/>
    </location>
</feature>
<dbReference type="AlphaFoldDB" id="A0A6J6IR00"/>
<feature type="compositionally biased region" description="Polar residues" evidence="6">
    <location>
        <begin position="309"/>
        <end position="332"/>
    </location>
</feature>
<proteinExistence type="inferred from homology"/>
<dbReference type="InterPro" id="IPR014284">
    <property type="entry name" value="RNA_pol_sigma-70_dom"/>
</dbReference>
<evidence type="ECO:0000256" key="2">
    <source>
        <dbReference type="ARBA" id="ARBA00023015"/>
    </source>
</evidence>
<dbReference type="EMBL" id="CAEZVM010000007">
    <property type="protein sequence ID" value="CAB4627010.1"/>
    <property type="molecule type" value="Genomic_DNA"/>
</dbReference>
<evidence type="ECO:0000259" key="7">
    <source>
        <dbReference type="Pfam" id="PF04542"/>
    </source>
</evidence>
<gene>
    <name evidence="9" type="ORF">UFOPK2032_00319</name>
</gene>
<evidence type="ECO:0000313" key="9">
    <source>
        <dbReference type="EMBL" id="CAB4627010.1"/>
    </source>
</evidence>
<accession>A0A6J6IR00</accession>
<dbReference type="Gene3D" id="1.10.10.10">
    <property type="entry name" value="Winged helix-like DNA-binding domain superfamily/Winged helix DNA-binding domain"/>
    <property type="match status" value="1"/>
</dbReference>
<protein>
    <submittedName>
        <fullName evidence="9">Unannotated protein</fullName>
    </submittedName>
</protein>
<dbReference type="InterPro" id="IPR036388">
    <property type="entry name" value="WH-like_DNA-bd_sf"/>
</dbReference>
<reference evidence="9" key="1">
    <citation type="submission" date="2020-05" db="EMBL/GenBank/DDBJ databases">
        <authorList>
            <person name="Chiriac C."/>
            <person name="Salcher M."/>
            <person name="Ghai R."/>
            <person name="Kavagutti S V."/>
        </authorList>
    </citation>
    <scope>NUCLEOTIDE SEQUENCE</scope>
</reference>
<dbReference type="Pfam" id="PF08281">
    <property type="entry name" value="Sigma70_r4_2"/>
    <property type="match status" value="1"/>
</dbReference>
<keyword evidence="3" id="KW-0731">Sigma factor</keyword>
<dbReference type="InterPro" id="IPR013324">
    <property type="entry name" value="RNA_pol_sigma_r3/r4-like"/>
</dbReference>
<evidence type="ECO:0000256" key="3">
    <source>
        <dbReference type="ARBA" id="ARBA00023082"/>
    </source>
</evidence>
<evidence type="ECO:0000256" key="6">
    <source>
        <dbReference type="SAM" id="MobiDB-lite"/>
    </source>
</evidence>
<dbReference type="InterPro" id="IPR013325">
    <property type="entry name" value="RNA_pol_sigma_r2"/>
</dbReference>
<dbReference type="GO" id="GO:0016987">
    <property type="term" value="F:sigma factor activity"/>
    <property type="evidence" value="ECO:0007669"/>
    <property type="project" value="UniProtKB-KW"/>
</dbReference>
<evidence type="ECO:0000256" key="1">
    <source>
        <dbReference type="ARBA" id="ARBA00010641"/>
    </source>
</evidence>
<dbReference type="PANTHER" id="PTHR43133">
    <property type="entry name" value="RNA POLYMERASE ECF-TYPE SIGMA FACTO"/>
    <property type="match status" value="1"/>
</dbReference>
<name>A0A6J6IR00_9ZZZZ</name>
<dbReference type="InterPro" id="IPR039425">
    <property type="entry name" value="RNA_pol_sigma-70-like"/>
</dbReference>
<dbReference type="InterPro" id="IPR013249">
    <property type="entry name" value="RNA_pol_sigma70_r4_t2"/>
</dbReference>
<sequence>MAFSKKGKKEAARAAVLNAPEAPSELEASQLFPEDSLEALLDEQSNEEFGDLELKDRDGKPVKLAEWSAQDFSSIYVRFRPHLERHARRFLHNPSHVDEVVQDAFLYLMVSLPELDSEIGVLRFLKWKTRLLSLDVIRASGRAYINSIDDVAEPESNDPEVSSALEQQDDAAVVRLALSKLNPRHREVLIASMYEEKSTEQIASQVGLSENATRQLIFRARAAFKKALIGDIDTTGMSAAAILSVAARKAASEGKKVGAATLTIIALVVMSLSVWPTMSRTPADQMADALSNIVPTTDPTAPTQPMDGSDNSTGDGSNVSTPGDQTANQPSDAESPLKPKPSVAEVKEVLSEPSFGGIMNSDSNSKIYVLDQHYTAVGDNGLTAKFTFNPTSDSVFSDVSAQIQLADMFFNFTPSDSGTISGKTPEGLSYYVFSSQAPYLYDSEGIKWTETASTNARFIIEVIMEQNGITVKEVILTLNAAS</sequence>
<dbReference type="NCBIfam" id="TIGR02937">
    <property type="entry name" value="sigma70-ECF"/>
    <property type="match status" value="1"/>
</dbReference>
<organism evidence="9">
    <name type="scientific">freshwater metagenome</name>
    <dbReference type="NCBI Taxonomy" id="449393"/>
    <lineage>
        <taxon>unclassified sequences</taxon>
        <taxon>metagenomes</taxon>
        <taxon>ecological metagenomes</taxon>
    </lineage>
</organism>
<keyword evidence="5" id="KW-0804">Transcription</keyword>
<keyword evidence="4" id="KW-0238">DNA-binding</keyword>
<dbReference type="GO" id="GO:0003677">
    <property type="term" value="F:DNA binding"/>
    <property type="evidence" value="ECO:0007669"/>
    <property type="project" value="UniProtKB-KW"/>
</dbReference>
<dbReference type="InterPro" id="IPR007627">
    <property type="entry name" value="RNA_pol_sigma70_r2"/>
</dbReference>
<dbReference type="SUPFAM" id="SSF88946">
    <property type="entry name" value="Sigma2 domain of RNA polymerase sigma factors"/>
    <property type="match status" value="1"/>
</dbReference>